<proteinExistence type="predicted"/>
<dbReference type="AlphaFoldDB" id="A0A6A5U1V6"/>
<evidence type="ECO:0000313" key="2">
    <source>
        <dbReference type="Proteomes" id="UP000800035"/>
    </source>
</evidence>
<accession>A0A6A5U1V6</accession>
<keyword evidence="2" id="KW-1185">Reference proteome</keyword>
<evidence type="ECO:0000313" key="1">
    <source>
        <dbReference type="EMBL" id="KAF1958624.1"/>
    </source>
</evidence>
<organism evidence="1 2">
    <name type="scientific">Byssothecium circinans</name>
    <dbReference type="NCBI Taxonomy" id="147558"/>
    <lineage>
        <taxon>Eukaryota</taxon>
        <taxon>Fungi</taxon>
        <taxon>Dikarya</taxon>
        <taxon>Ascomycota</taxon>
        <taxon>Pezizomycotina</taxon>
        <taxon>Dothideomycetes</taxon>
        <taxon>Pleosporomycetidae</taxon>
        <taxon>Pleosporales</taxon>
        <taxon>Massarineae</taxon>
        <taxon>Massarinaceae</taxon>
        <taxon>Byssothecium</taxon>
    </lineage>
</organism>
<reference evidence="1" key="1">
    <citation type="journal article" date="2020" name="Stud. Mycol.">
        <title>101 Dothideomycetes genomes: a test case for predicting lifestyles and emergence of pathogens.</title>
        <authorList>
            <person name="Haridas S."/>
            <person name="Albert R."/>
            <person name="Binder M."/>
            <person name="Bloem J."/>
            <person name="Labutti K."/>
            <person name="Salamov A."/>
            <person name="Andreopoulos B."/>
            <person name="Baker S."/>
            <person name="Barry K."/>
            <person name="Bills G."/>
            <person name="Bluhm B."/>
            <person name="Cannon C."/>
            <person name="Castanera R."/>
            <person name="Culley D."/>
            <person name="Daum C."/>
            <person name="Ezra D."/>
            <person name="Gonzalez J."/>
            <person name="Henrissat B."/>
            <person name="Kuo A."/>
            <person name="Liang C."/>
            <person name="Lipzen A."/>
            <person name="Lutzoni F."/>
            <person name="Magnuson J."/>
            <person name="Mondo S."/>
            <person name="Nolan M."/>
            <person name="Ohm R."/>
            <person name="Pangilinan J."/>
            <person name="Park H.-J."/>
            <person name="Ramirez L."/>
            <person name="Alfaro M."/>
            <person name="Sun H."/>
            <person name="Tritt A."/>
            <person name="Yoshinaga Y."/>
            <person name="Zwiers L.-H."/>
            <person name="Turgeon B."/>
            <person name="Goodwin S."/>
            <person name="Spatafora J."/>
            <person name="Crous P."/>
            <person name="Grigoriev I."/>
        </authorList>
    </citation>
    <scope>NUCLEOTIDE SEQUENCE</scope>
    <source>
        <strain evidence="1">CBS 675.92</strain>
    </source>
</reference>
<sequence length="66" mass="7295">MLSTTPTLTSPSSPLSGRLPNQVHASLQAARNGALIVNYMHHSYSLAYPNRDPTHLEHMNRQRVAS</sequence>
<dbReference type="EMBL" id="ML976986">
    <property type="protein sequence ID" value="KAF1958624.1"/>
    <property type="molecule type" value="Genomic_DNA"/>
</dbReference>
<name>A0A6A5U1V6_9PLEO</name>
<gene>
    <name evidence="1" type="ORF">CC80DRAFT_490458</name>
</gene>
<dbReference type="OrthoDB" id="5426775at2759"/>
<dbReference type="Proteomes" id="UP000800035">
    <property type="component" value="Unassembled WGS sequence"/>
</dbReference>
<protein>
    <submittedName>
        <fullName evidence="1">Uncharacterized protein</fullName>
    </submittedName>
</protein>